<comment type="caution">
    <text evidence="7">The sequence shown here is derived from an EMBL/GenBank/DDBJ whole genome shotgun (WGS) entry which is preliminary data.</text>
</comment>
<feature type="domain" description="DUF1232" evidence="6">
    <location>
        <begin position="53"/>
        <end position="89"/>
    </location>
</feature>
<keyword evidence="4 5" id="KW-0472">Membrane</keyword>
<evidence type="ECO:0000313" key="8">
    <source>
        <dbReference type="Proteomes" id="UP000601223"/>
    </source>
</evidence>
<reference evidence="7 8" key="1">
    <citation type="submission" date="2021-01" db="EMBL/GenBank/DDBJ databases">
        <title>Whole genome shotgun sequence of Catellatospora bangladeshensis NBRC 107357.</title>
        <authorList>
            <person name="Komaki H."/>
            <person name="Tamura T."/>
        </authorList>
    </citation>
    <scope>NUCLEOTIDE SEQUENCE [LARGE SCALE GENOMIC DNA]</scope>
    <source>
        <strain evidence="7 8">NBRC 107357</strain>
    </source>
</reference>
<dbReference type="GO" id="GO:0012505">
    <property type="term" value="C:endomembrane system"/>
    <property type="evidence" value="ECO:0007669"/>
    <property type="project" value="UniProtKB-SubCell"/>
</dbReference>
<evidence type="ECO:0000256" key="4">
    <source>
        <dbReference type="ARBA" id="ARBA00023136"/>
    </source>
</evidence>
<feature type="transmembrane region" description="Helical" evidence="5">
    <location>
        <begin position="73"/>
        <end position="95"/>
    </location>
</feature>
<protein>
    <recommendedName>
        <fullName evidence="6">DUF1232 domain-containing protein</fullName>
    </recommendedName>
</protein>
<dbReference type="Pfam" id="PF06803">
    <property type="entry name" value="DUF1232"/>
    <property type="match status" value="1"/>
</dbReference>
<comment type="subcellular location">
    <subcellularLocation>
        <location evidence="1">Endomembrane system</location>
        <topology evidence="1">Multi-pass membrane protein</topology>
    </subcellularLocation>
</comment>
<keyword evidence="8" id="KW-1185">Reference proteome</keyword>
<keyword evidence="2 5" id="KW-0812">Transmembrane</keyword>
<dbReference type="EMBL" id="BONF01000046">
    <property type="protein sequence ID" value="GIF85386.1"/>
    <property type="molecule type" value="Genomic_DNA"/>
</dbReference>
<dbReference type="InterPro" id="IPR010652">
    <property type="entry name" value="DUF1232"/>
</dbReference>
<evidence type="ECO:0000256" key="2">
    <source>
        <dbReference type="ARBA" id="ARBA00022692"/>
    </source>
</evidence>
<evidence type="ECO:0000256" key="5">
    <source>
        <dbReference type="SAM" id="Phobius"/>
    </source>
</evidence>
<dbReference type="AlphaFoldDB" id="A0A8J3JIL1"/>
<accession>A0A8J3JIL1</accession>
<dbReference type="RefSeq" id="WP_203755200.1">
    <property type="nucleotide sequence ID" value="NZ_BONF01000046.1"/>
</dbReference>
<sequence length="122" mass="13203">MGRTLRRTAAFTALWKALITGSGNDTSFVQRLSAMPRMVGNTLRGKYDGLGRLLMISAATVYVMSPVDMVPEAFFLLFGLADDVIIVSWIAGALLSETDRYLMWENGGKAPVSGTILDGEVV</sequence>
<evidence type="ECO:0000256" key="3">
    <source>
        <dbReference type="ARBA" id="ARBA00022989"/>
    </source>
</evidence>
<name>A0A8J3JIL1_9ACTN</name>
<gene>
    <name evidence="7" type="ORF">Cba03nite_67350</name>
</gene>
<evidence type="ECO:0000256" key="1">
    <source>
        <dbReference type="ARBA" id="ARBA00004127"/>
    </source>
</evidence>
<dbReference type="Proteomes" id="UP000601223">
    <property type="component" value="Unassembled WGS sequence"/>
</dbReference>
<evidence type="ECO:0000259" key="6">
    <source>
        <dbReference type="Pfam" id="PF06803"/>
    </source>
</evidence>
<keyword evidence="3 5" id="KW-1133">Transmembrane helix</keyword>
<evidence type="ECO:0000313" key="7">
    <source>
        <dbReference type="EMBL" id="GIF85386.1"/>
    </source>
</evidence>
<proteinExistence type="predicted"/>
<organism evidence="7 8">
    <name type="scientific">Catellatospora bangladeshensis</name>
    <dbReference type="NCBI Taxonomy" id="310355"/>
    <lineage>
        <taxon>Bacteria</taxon>
        <taxon>Bacillati</taxon>
        <taxon>Actinomycetota</taxon>
        <taxon>Actinomycetes</taxon>
        <taxon>Micromonosporales</taxon>
        <taxon>Micromonosporaceae</taxon>
        <taxon>Catellatospora</taxon>
    </lineage>
</organism>